<evidence type="ECO:0000313" key="2">
    <source>
        <dbReference type="Proteomes" id="UP000030645"/>
    </source>
</evidence>
<organism evidence="1 2">
    <name type="scientific">Morus notabilis</name>
    <dbReference type="NCBI Taxonomy" id="981085"/>
    <lineage>
        <taxon>Eukaryota</taxon>
        <taxon>Viridiplantae</taxon>
        <taxon>Streptophyta</taxon>
        <taxon>Embryophyta</taxon>
        <taxon>Tracheophyta</taxon>
        <taxon>Spermatophyta</taxon>
        <taxon>Magnoliopsida</taxon>
        <taxon>eudicotyledons</taxon>
        <taxon>Gunneridae</taxon>
        <taxon>Pentapetalae</taxon>
        <taxon>rosids</taxon>
        <taxon>fabids</taxon>
        <taxon>Rosales</taxon>
        <taxon>Moraceae</taxon>
        <taxon>Moreae</taxon>
        <taxon>Morus</taxon>
    </lineage>
</organism>
<proteinExistence type="predicted"/>
<dbReference type="AlphaFoldDB" id="W9RRN4"/>
<reference evidence="2" key="1">
    <citation type="submission" date="2013-01" db="EMBL/GenBank/DDBJ databases">
        <title>Draft Genome Sequence of a Mulberry Tree, Morus notabilis C.K. Schneid.</title>
        <authorList>
            <person name="He N."/>
            <person name="Zhao S."/>
        </authorList>
    </citation>
    <scope>NUCLEOTIDE SEQUENCE</scope>
</reference>
<accession>W9RRN4</accession>
<keyword evidence="2" id="KW-1185">Reference proteome</keyword>
<dbReference type="EMBL" id="KE345083">
    <property type="protein sequence ID" value="EXB93623.1"/>
    <property type="molecule type" value="Genomic_DNA"/>
</dbReference>
<gene>
    <name evidence="1" type="ORF">L484_018007</name>
</gene>
<dbReference type="Proteomes" id="UP000030645">
    <property type="component" value="Unassembled WGS sequence"/>
</dbReference>
<sequence length="77" mass="8733">MNLGWSEEAEARACEGIMPTSIERMNGARLRDETEIETDRELQDIRTKIDRDQGKSENGSCQGEDLEIVTRVPYSSN</sequence>
<name>W9RRN4_9ROSA</name>
<evidence type="ECO:0000313" key="1">
    <source>
        <dbReference type="EMBL" id="EXB93623.1"/>
    </source>
</evidence>
<protein>
    <submittedName>
        <fullName evidence="1">Uncharacterized protein</fullName>
    </submittedName>
</protein>